<keyword evidence="2" id="KW-1185">Reference proteome</keyword>
<reference evidence="1 2" key="1">
    <citation type="submission" date="2020-07" db="EMBL/GenBank/DDBJ databases">
        <title>Sequencing the genomes of 1000 actinobacteria strains.</title>
        <authorList>
            <person name="Klenk H.-P."/>
        </authorList>
    </citation>
    <scope>NUCLEOTIDE SEQUENCE [LARGE SCALE GENOMIC DNA]</scope>
    <source>
        <strain evidence="1 2">DSM 104006</strain>
    </source>
</reference>
<accession>A0A853B158</accession>
<sequence>MAEDDLRGAGQGLAPTLGALGASVPGVPRAQDLQVDTDKLLLVARVVNEQADALDDRIRQKLADLTISAPAQDVVSTTAVDAWNRLVARGDTSYALRVQNYVSNLRDLAIQLRQAAQAYQAGEEEKVTALGDRGAGPA</sequence>
<comment type="caution">
    <text evidence="1">The sequence shown here is derived from an EMBL/GenBank/DDBJ whole genome shotgun (WGS) entry which is preliminary data.</text>
</comment>
<gene>
    <name evidence="1" type="ORF">HNR02_002002</name>
</gene>
<dbReference type="RefSeq" id="WP_179772880.1">
    <property type="nucleotide sequence ID" value="NZ_JACCFK010000001.1"/>
</dbReference>
<name>A0A853B158_9PSEU</name>
<organism evidence="1 2">
    <name type="scientific">Amycolatopsis endophytica</name>
    <dbReference type="NCBI Taxonomy" id="860233"/>
    <lineage>
        <taxon>Bacteria</taxon>
        <taxon>Bacillati</taxon>
        <taxon>Actinomycetota</taxon>
        <taxon>Actinomycetes</taxon>
        <taxon>Pseudonocardiales</taxon>
        <taxon>Pseudonocardiaceae</taxon>
        <taxon>Amycolatopsis</taxon>
    </lineage>
</organism>
<evidence type="ECO:0008006" key="3">
    <source>
        <dbReference type="Google" id="ProtNLM"/>
    </source>
</evidence>
<dbReference type="Proteomes" id="UP000549616">
    <property type="component" value="Unassembled WGS sequence"/>
</dbReference>
<dbReference type="EMBL" id="JACCFK010000001">
    <property type="protein sequence ID" value="NYI88679.1"/>
    <property type="molecule type" value="Genomic_DNA"/>
</dbReference>
<protein>
    <recommendedName>
        <fullName evidence="3">PE domain-containing protein</fullName>
    </recommendedName>
</protein>
<evidence type="ECO:0000313" key="1">
    <source>
        <dbReference type="EMBL" id="NYI88679.1"/>
    </source>
</evidence>
<proteinExistence type="predicted"/>
<evidence type="ECO:0000313" key="2">
    <source>
        <dbReference type="Proteomes" id="UP000549616"/>
    </source>
</evidence>
<dbReference type="AlphaFoldDB" id="A0A853B158"/>